<sequence length="119" mass="12694">MKTTNNVKKAAVRSVAVIISFALISFTIAAQGFWKQLLTNNSISKIAIVLVDNSSETIVADEGSLNVPSEGGQLFSKGYPEKIAEGSLEIGGWMANEAYFDIDPCLLEEAGKGPVKLES</sequence>
<dbReference type="AlphaFoldDB" id="A0A3B0U152"/>
<evidence type="ECO:0000256" key="1">
    <source>
        <dbReference type="SAM" id="Phobius"/>
    </source>
</evidence>
<protein>
    <submittedName>
        <fullName evidence="2">Uncharacterized protein</fullName>
    </submittedName>
</protein>
<organism evidence="2">
    <name type="scientific">hydrothermal vent metagenome</name>
    <dbReference type="NCBI Taxonomy" id="652676"/>
    <lineage>
        <taxon>unclassified sequences</taxon>
        <taxon>metagenomes</taxon>
        <taxon>ecological metagenomes</taxon>
    </lineage>
</organism>
<keyword evidence="1" id="KW-1133">Transmembrane helix</keyword>
<gene>
    <name evidence="2" type="ORF">MNBD_BACTEROID01-2697</name>
</gene>
<reference evidence="2" key="1">
    <citation type="submission" date="2018-06" db="EMBL/GenBank/DDBJ databases">
        <authorList>
            <person name="Zhirakovskaya E."/>
        </authorList>
    </citation>
    <scope>NUCLEOTIDE SEQUENCE</scope>
</reference>
<keyword evidence="1" id="KW-0472">Membrane</keyword>
<name>A0A3B0U152_9ZZZZ</name>
<keyword evidence="1" id="KW-0812">Transmembrane</keyword>
<feature type="transmembrane region" description="Helical" evidence="1">
    <location>
        <begin position="12"/>
        <end position="34"/>
    </location>
</feature>
<proteinExistence type="predicted"/>
<dbReference type="EMBL" id="UOEP01000204">
    <property type="protein sequence ID" value="VAW24018.1"/>
    <property type="molecule type" value="Genomic_DNA"/>
</dbReference>
<evidence type="ECO:0000313" key="2">
    <source>
        <dbReference type="EMBL" id="VAW24018.1"/>
    </source>
</evidence>
<accession>A0A3B0U152</accession>